<feature type="region of interest" description="Disordered" evidence="3">
    <location>
        <begin position="826"/>
        <end position="862"/>
    </location>
</feature>
<reference evidence="6 7" key="1">
    <citation type="journal article" date="2023" name="bioRxiv">
        <title>Conserved and derived expression patterns and positive selection on dental genes reveal complex evolutionary context of ever-growing rodent molars.</title>
        <authorList>
            <person name="Calamari Z.T."/>
            <person name="Song A."/>
            <person name="Cohen E."/>
            <person name="Akter M."/>
            <person name="Roy R.D."/>
            <person name="Hallikas O."/>
            <person name="Christensen M.M."/>
            <person name="Li P."/>
            <person name="Marangoni P."/>
            <person name="Jernvall J."/>
            <person name="Klein O.D."/>
        </authorList>
    </citation>
    <scope>NUCLEOTIDE SEQUENCE [LARGE SCALE GENOMIC DNA]</scope>
    <source>
        <strain evidence="6">V071</strain>
    </source>
</reference>
<name>A0AAW0HJ63_MYOGA</name>
<dbReference type="InterPro" id="IPR015943">
    <property type="entry name" value="WD40/YVTN_repeat-like_dom_sf"/>
</dbReference>
<dbReference type="Gene3D" id="2.130.10.10">
    <property type="entry name" value="YVTN repeat-like/Quinoprotein amine dehydrogenase"/>
    <property type="match status" value="3"/>
</dbReference>
<feature type="repeat" description="WD" evidence="2">
    <location>
        <begin position="749"/>
        <end position="782"/>
    </location>
</feature>
<gene>
    <name evidence="6" type="ORF">U0070_016332</name>
</gene>
<evidence type="ECO:0000313" key="6">
    <source>
        <dbReference type="EMBL" id="KAK7802849.1"/>
    </source>
</evidence>
<dbReference type="SUPFAM" id="SSF50978">
    <property type="entry name" value="WD40 repeat-like"/>
    <property type="match status" value="2"/>
</dbReference>
<organism evidence="6 7">
    <name type="scientific">Myodes glareolus</name>
    <name type="common">Bank vole</name>
    <name type="synonym">Clethrionomys glareolus</name>
    <dbReference type="NCBI Taxonomy" id="447135"/>
    <lineage>
        <taxon>Eukaryota</taxon>
        <taxon>Metazoa</taxon>
        <taxon>Chordata</taxon>
        <taxon>Craniata</taxon>
        <taxon>Vertebrata</taxon>
        <taxon>Euteleostomi</taxon>
        <taxon>Mammalia</taxon>
        <taxon>Eutheria</taxon>
        <taxon>Euarchontoglires</taxon>
        <taxon>Glires</taxon>
        <taxon>Rodentia</taxon>
        <taxon>Myomorpha</taxon>
        <taxon>Muroidea</taxon>
        <taxon>Cricetidae</taxon>
        <taxon>Arvicolinae</taxon>
        <taxon>Myodes</taxon>
    </lineage>
</organism>
<evidence type="ECO:0000259" key="5">
    <source>
        <dbReference type="Pfam" id="PF24795"/>
    </source>
</evidence>
<evidence type="ECO:0000259" key="4">
    <source>
        <dbReference type="Pfam" id="PF24782"/>
    </source>
</evidence>
<dbReference type="Pfam" id="PF24782">
    <property type="entry name" value="WD40_MABP1-WDR62_2nd"/>
    <property type="match status" value="1"/>
</dbReference>
<dbReference type="PANTHER" id="PTHR45589:SF3">
    <property type="entry name" value="WD REPEAT-CONTAINING PROTEIN 62"/>
    <property type="match status" value="1"/>
</dbReference>
<dbReference type="Pfam" id="PF24795">
    <property type="entry name" value="WDR62-MABP1_CC"/>
    <property type="match status" value="1"/>
</dbReference>
<feature type="region of interest" description="Disordered" evidence="3">
    <location>
        <begin position="1"/>
        <end position="26"/>
    </location>
</feature>
<feature type="compositionally biased region" description="Acidic residues" evidence="3">
    <location>
        <begin position="835"/>
        <end position="847"/>
    </location>
</feature>
<feature type="compositionally biased region" description="Polar residues" evidence="3">
    <location>
        <begin position="1277"/>
        <end position="1291"/>
    </location>
</feature>
<dbReference type="GO" id="GO:0000922">
    <property type="term" value="C:spindle pole"/>
    <property type="evidence" value="ECO:0007669"/>
    <property type="project" value="UniProtKB-SubCell"/>
</dbReference>
<keyword evidence="7" id="KW-1185">Reference proteome</keyword>
<protein>
    <recommendedName>
        <fullName evidence="8">WD repeat domain 62</fullName>
    </recommendedName>
</protein>
<dbReference type="FunFam" id="2.130.10.10:FF:000536">
    <property type="entry name" value="WD repeat domain 62"/>
    <property type="match status" value="1"/>
</dbReference>
<dbReference type="PROSITE" id="PS50082">
    <property type="entry name" value="WD_REPEATS_2"/>
    <property type="match status" value="1"/>
</dbReference>
<comment type="subcellular location">
    <subcellularLocation>
        <location evidence="1">Cytoplasm</location>
        <location evidence="1">Cytoskeleton</location>
        <location evidence="1">Spindle pole</location>
    </subcellularLocation>
</comment>
<feature type="non-terminal residue" evidence="6">
    <location>
        <position position="1"/>
    </location>
</feature>
<dbReference type="InterPro" id="IPR052779">
    <property type="entry name" value="WDR62"/>
</dbReference>
<evidence type="ECO:0008006" key="8">
    <source>
        <dbReference type="Google" id="ProtNLM"/>
    </source>
</evidence>
<comment type="caution">
    <text evidence="6">The sequence shown here is derived from an EMBL/GenBank/DDBJ whole genome shotgun (WGS) entry which is preliminary data.</text>
</comment>
<dbReference type="InterPro" id="IPR056162">
    <property type="entry name" value="WD40_MABP1-WDR62_2nd"/>
</dbReference>
<evidence type="ECO:0000256" key="1">
    <source>
        <dbReference type="ARBA" id="ARBA00004647"/>
    </source>
</evidence>
<keyword evidence="2" id="KW-0853">WD repeat</keyword>
<feature type="domain" description="MABP1/WDR62 second WD40" evidence="4">
    <location>
        <begin position="549"/>
        <end position="782"/>
    </location>
</feature>
<dbReference type="InterPro" id="IPR036322">
    <property type="entry name" value="WD40_repeat_dom_sf"/>
</dbReference>
<feature type="region of interest" description="Disordered" evidence="3">
    <location>
        <begin position="1102"/>
        <end position="1185"/>
    </location>
</feature>
<dbReference type="InterPro" id="IPR056364">
    <property type="entry name" value="WDR62-MABP1_CC"/>
</dbReference>
<proteinExistence type="predicted"/>
<feature type="compositionally biased region" description="Basic and acidic residues" evidence="3">
    <location>
        <begin position="1000"/>
        <end position="1009"/>
    </location>
</feature>
<dbReference type="FunFam" id="2.130.10.10:FF:003674">
    <property type="entry name" value="WD repeat domain 62"/>
    <property type="match status" value="1"/>
</dbReference>
<feature type="region of interest" description="Disordered" evidence="3">
    <location>
        <begin position="1251"/>
        <end position="1334"/>
    </location>
</feature>
<dbReference type="Pfam" id="PF00400">
    <property type="entry name" value="WD40"/>
    <property type="match status" value="3"/>
</dbReference>
<dbReference type="InterPro" id="IPR001680">
    <property type="entry name" value="WD40_rpt"/>
</dbReference>
<evidence type="ECO:0000256" key="3">
    <source>
        <dbReference type="SAM" id="MobiDB-lite"/>
    </source>
</evidence>
<dbReference type="PROSITE" id="PS50294">
    <property type="entry name" value="WD_REPEATS_REGION"/>
    <property type="match status" value="1"/>
</dbReference>
<feature type="domain" description="MABP1/WRD62 coiled-coil" evidence="5">
    <location>
        <begin position="1552"/>
        <end position="1664"/>
    </location>
</feature>
<feature type="region of interest" description="Disordered" evidence="3">
    <location>
        <begin position="1000"/>
        <end position="1032"/>
    </location>
</feature>
<dbReference type="SMART" id="SM00320">
    <property type="entry name" value="WD40"/>
    <property type="match status" value="11"/>
</dbReference>
<evidence type="ECO:0000313" key="7">
    <source>
        <dbReference type="Proteomes" id="UP001488838"/>
    </source>
</evidence>
<dbReference type="EMBL" id="JBBHLL010000443">
    <property type="protein sequence ID" value="KAK7802849.1"/>
    <property type="molecule type" value="Genomic_DNA"/>
</dbReference>
<dbReference type="PANTHER" id="PTHR45589">
    <property type="entry name" value="WD REPEAT DOMAIN 62, ISOFORM G"/>
    <property type="match status" value="1"/>
</dbReference>
<dbReference type="Proteomes" id="UP001488838">
    <property type="component" value="Unassembled WGS sequence"/>
</dbReference>
<sequence>LLLANKSAKQPRDWPDGLPAASNGRRRRLSRGHSLFEIMAALAAGGYARSDTIEKLPSVMAGVPARRNQSSPPPAPPLCLRRRTRLAAAPEDTVQNRVTLEKVLGITAQNSSGLTCDPGTGHVAYLAGCVVVILNPKENKQQHIFNTTRKSLSALAFSPDGKYIVTGENGHRPAVRIWDVEEKTQVAEMLGHKYGVACVAFSPNMKHIVSMGYQHDMVLNVWDWKVRTQRSCGHMGQQGVASILSLHPLFQKDIVVASNKVSCRVIALSFSEDSSYFVTVGNRHVRFWFLEVSTEAKVTGTVPLVGRSGILGELHNNIFCGVACGRGRMAGNTFCVSYSGLLCQFNEKRMLEKWINLKVSLSSCLCVSEELIFCGCTDGIVRIFQAHSLQYLANLPKPHYLGVDVAQGLDSRKAEAVYPDTVALTFDPVHEWLSCVYKDHSIYIWDVKDINEVSKMWSELFHSSFVWNVEVYPEFEDQRACLPSGSFLTCSSDNTIRFWNMGSSSDAQWQKNIFSDTLLKVVYVENDIQHLQDMSHFPDRGNENGAPMDVKAGVRVMQLHFMDELIKVEAHDAEVLCLEYSKPETGVTLLASASRDRLIHVLNVEKNYNLEQTLDDHSSSITAIKFAGTRDVQMISCGADKSIYFRSAQQTSDGLHFVRTHHVAEKTTLYDMDIDITQKYVAVACQDRNVRVYNTVSGKQKKCYKGSQGDEGSLLKVHVDPSGTFLATSCSDKSISVIDFYSGECVAKMFGHSEIVTGMKFTYDCRHLITVSGDSCVFIWHLGPEITNCMKQHLLEINHQEQQRQPKLQKWSVPPSQETYVSTPSEICSLSPGEQTEDEMEEECDPEESLKTPSKESLDPDPQCLLTNGKLPLWAKRLLGDDDVADNSAFRASAKRSYQPHGRWAERAEQEPLKTILDTWALDSYFTPMKSENSEDSVLDSLEPQNLSGLLSESESPQEDRRGHPSFLPLQRESTETRELIICSPEAEVTVAGMHSEYYEKEAEARPEEPQGDSYLRVSSISPKDQSPPEGEWGATGALVVCDGAFWALVVALTQLSNIHDATEGKSASCCPLRVLSPQLCHSGYESGAVHVTTILQMGKESPEQLGHVPCSPRTSSLPPPHSIPSDSGESEAELECSFTDARFSTSRIDSGPRLTMTVPHEPEHPSIEELSQSEVPGLASGSLPQTPEQEKFLRHHFETLTDSPTEELFHGSVADIKISETDDHFFNHRLSISTKFLSRLQKTSRLPPRLPLHLMKSPEVKPTGQGGSQPRAGSLRTGTGYMSTDGTNVLSGPKAEETPEASCLPSLASCVPSPSVPPTDRKPPTPTSVPTPVLDQSVCVPSACSYLETTTSSHAKIPRRISLGDSEGPVTAELSRTLHKPLSLGELASLGQEPQAIPTTVTLTSSFGGQEPAVPSWGNHEARASLKLSLSSICGQLLTSPPLESPTTCVRSQEPVDVQPGMAVTVASLQAPSPVDVSTLRLHSSMLLPKTSASGPLTPPDHPNNLQLLETRSRLPGSTTALLEPIPDTPSGIPGSPGHCGEPGLPAEVLPPTLPELGTVGSVLHRLQTAFQEALDLHRMLVSSNQLGAEQQQAQSELASTFHWIHSQLEANNWMAAANSAPPQTLPSPALPSPPTLCPLASPNLQALLEHYSELLVQAVKRKARGD</sequence>
<accession>A0AAW0HJ63</accession>
<feature type="region of interest" description="Disordered" evidence="3">
    <location>
        <begin position="949"/>
        <end position="970"/>
    </location>
</feature>
<feature type="compositionally biased region" description="Basic and acidic residues" evidence="3">
    <location>
        <begin position="848"/>
        <end position="858"/>
    </location>
</feature>
<evidence type="ECO:0000256" key="2">
    <source>
        <dbReference type="PROSITE-ProRule" id="PRU00221"/>
    </source>
</evidence>